<dbReference type="InterPro" id="IPR045155">
    <property type="entry name" value="Beta-lactam_cat"/>
</dbReference>
<name>A0ABT5SQC0_9PSEU</name>
<protein>
    <recommendedName>
        <fullName evidence="2">Beta-lactamase class A catalytic domain-containing protein</fullName>
    </recommendedName>
</protein>
<dbReference type="EMBL" id="JAQZAO010000002">
    <property type="protein sequence ID" value="MDD7964984.1"/>
    <property type="molecule type" value="Genomic_DNA"/>
</dbReference>
<sequence>MPVPAPDRAGPRHGGRHAGGTVTAPPPVGVDPSPSGRHGRPETALATAAATAAAPAAAPARPAPARAATARAADPVPREAPRRRTATGTAPGLPVPLTPRRADEARRSGRADTADRAVTGGHRATGGPRPRTGTTRTTTATAASGAATAAATGAATGAAPRRRGLSRGLGAAMVGALAAGTVITLDTVSTGTADPLASADRLLAELPGGDEPVESVGPATAPDAPRVDLAAAVAAGEEAGAQNGATVGVAAIDTATGELAPGSGGDQRFDTASLAKLFVVVDMLQRQRDGEVTLGARDLRLVRAALSSSSDPAMNALWSQYDGPGAITRVSEAIGLEDTTPPEDTSQWGEVQTSARDMAKLLRHIQVELPPPDRDLVLGSMGQAVRIAGDGFDQAFGFLDGRTPVKQGWMCCIAGRAEVHSAGVVDGRYMVAVLTSQPPGYDQARQVVNAAAGAVRARLGPVPDAR</sequence>
<dbReference type="Pfam" id="PF13354">
    <property type="entry name" value="Beta-lactamase2"/>
    <property type="match status" value="1"/>
</dbReference>
<dbReference type="InterPro" id="IPR000871">
    <property type="entry name" value="Beta-lactam_class-A"/>
</dbReference>
<feature type="domain" description="Beta-lactamase class A catalytic" evidence="2">
    <location>
        <begin position="301"/>
        <end position="435"/>
    </location>
</feature>
<dbReference type="PANTHER" id="PTHR35333">
    <property type="entry name" value="BETA-LACTAMASE"/>
    <property type="match status" value="1"/>
</dbReference>
<gene>
    <name evidence="3" type="ORF">PGB27_06425</name>
</gene>
<dbReference type="RefSeq" id="WP_274199507.1">
    <property type="nucleotide sequence ID" value="NZ_JAQZAO010000002.1"/>
</dbReference>
<dbReference type="Gene3D" id="3.40.710.10">
    <property type="entry name" value="DD-peptidase/beta-lactamase superfamily"/>
    <property type="match status" value="1"/>
</dbReference>
<dbReference type="SUPFAM" id="SSF56601">
    <property type="entry name" value="beta-lactamase/transpeptidase-like"/>
    <property type="match status" value="1"/>
</dbReference>
<accession>A0ABT5SQC0</accession>
<evidence type="ECO:0000313" key="3">
    <source>
        <dbReference type="EMBL" id="MDD7964984.1"/>
    </source>
</evidence>
<organism evidence="3 4">
    <name type="scientific">Actinomycetospora lemnae</name>
    <dbReference type="NCBI Taxonomy" id="3019891"/>
    <lineage>
        <taxon>Bacteria</taxon>
        <taxon>Bacillati</taxon>
        <taxon>Actinomycetota</taxon>
        <taxon>Actinomycetes</taxon>
        <taxon>Pseudonocardiales</taxon>
        <taxon>Pseudonocardiaceae</taxon>
        <taxon>Actinomycetospora</taxon>
    </lineage>
</organism>
<proteinExistence type="predicted"/>
<evidence type="ECO:0000259" key="2">
    <source>
        <dbReference type="Pfam" id="PF13354"/>
    </source>
</evidence>
<dbReference type="PANTHER" id="PTHR35333:SF3">
    <property type="entry name" value="BETA-LACTAMASE-TYPE TRANSPEPTIDASE FOLD CONTAINING PROTEIN"/>
    <property type="match status" value="1"/>
</dbReference>
<dbReference type="InterPro" id="IPR012338">
    <property type="entry name" value="Beta-lactam/transpept-like"/>
</dbReference>
<evidence type="ECO:0000256" key="1">
    <source>
        <dbReference type="SAM" id="MobiDB-lite"/>
    </source>
</evidence>
<comment type="caution">
    <text evidence="3">The sequence shown here is derived from an EMBL/GenBank/DDBJ whole genome shotgun (WGS) entry which is preliminary data.</text>
</comment>
<feature type="compositionally biased region" description="Low complexity" evidence="1">
    <location>
        <begin position="119"/>
        <end position="159"/>
    </location>
</feature>
<evidence type="ECO:0000313" key="4">
    <source>
        <dbReference type="Proteomes" id="UP001300763"/>
    </source>
</evidence>
<feature type="compositionally biased region" description="Low complexity" evidence="1">
    <location>
        <begin position="43"/>
        <end position="73"/>
    </location>
</feature>
<feature type="region of interest" description="Disordered" evidence="1">
    <location>
        <begin position="1"/>
        <end position="161"/>
    </location>
</feature>
<dbReference type="Proteomes" id="UP001300763">
    <property type="component" value="Unassembled WGS sequence"/>
</dbReference>
<reference evidence="3 4" key="1">
    <citation type="submission" date="2023-02" db="EMBL/GenBank/DDBJ databases">
        <title>Genome sequencing required for Actinomycetospora new species description.</title>
        <authorList>
            <person name="Saimee Y."/>
            <person name="Duangmal K."/>
        </authorList>
    </citation>
    <scope>NUCLEOTIDE SEQUENCE [LARGE SCALE GENOMIC DNA]</scope>
    <source>
        <strain evidence="3 4">DW7H6</strain>
    </source>
</reference>
<keyword evidence="4" id="KW-1185">Reference proteome</keyword>
<feature type="compositionally biased region" description="Basic and acidic residues" evidence="1">
    <location>
        <begin position="100"/>
        <end position="115"/>
    </location>
</feature>